<dbReference type="RefSeq" id="WP_132121071.1">
    <property type="nucleotide sequence ID" value="NZ_SMJU01000015.1"/>
</dbReference>
<dbReference type="Proteomes" id="UP000295706">
    <property type="component" value="Unassembled WGS sequence"/>
</dbReference>
<dbReference type="Gene3D" id="3.40.50.720">
    <property type="entry name" value="NAD(P)-binding Rossmann-like Domain"/>
    <property type="match status" value="1"/>
</dbReference>
<keyword evidence="3" id="KW-1185">Reference proteome</keyword>
<dbReference type="CDD" id="cd05269">
    <property type="entry name" value="TMR_SDR_a"/>
    <property type="match status" value="1"/>
</dbReference>
<proteinExistence type="predicted"/>
<dbReference type="PANTHER" id="PTHR43162:SF1">
    <property type="entry name" value="PRESTALK A DIFFERENTIATION PROTEIN A"/>
    <property type="match status" value="1"/>
</dbReference>
<dbReference type="InterPro" id="IPR016040">
    <property type="entry name" value="NAD(P)-bd_dom"/>
</dbReference>
<evidence type="ECO:0000313" key="2">
    <source>
        <dbReference type="EMBL" id="TDB61165.1"/>
    </source>
</evidence>
<dbReference type="SUPFAM" id="SSF51735">
    <property type="entry name" value="NAD(P)-binding Rossmann-fold domains"/>
    <property type="match status" value="1"/>
</dbReference>
<dbReference type="Pfam" id="PF13460">
    <property type="entry name" value="NAD_binding_10"/>
    <property type="match status" value="1"/>
</dbReference>
<dbReference type="OrthoDB" id="9780595at2"/>
<dbReference type="Gene3D" id="3.90.25.10">
    <property type="entry name" value="UDP-galactose 4-epimerase, domain 1"/>
    <property type="match status" value="1"/>
</dbReference>
<dbReference type="AlphaFoldDB" id="A0A4V2X8U4"/>
<evidence type="ECO:0000313" key="3">
    <source>
        <dbReference type="Proteomes" id="UP000295706"/>
    </source>
</evidence>
<dbReference type="InterPro" id="IPR051604">
    <property type="entry name" value="Ergot_Alk_Oxidoreductase"/>
</dbReference>
<dbReference type="EMBL" id="SMJU01000015">
    <property type="protein sequence ID" value="TDB61165.1"/>
    <property type="molecule type" value="Genomic_DNA"/>
</dbReference>
<dbReference type="InterPro" id="IPR036291">
    <property type="entry name" value="NAD(P)-bd_dom_sf"/>
</dbReference>
<gene>
    <name evidence="2" type="ORF">EZE20_20080</name>
</gene>
<comment type="caution">
    <text evidence="2">The sequence shown here is derived from an EMBL/GenBank/DDBJ whole genome shotgun (WGS) entry which is preliminary data.</text>
</comment>
<sequence length="287" mass="31832">MMSNKVLITGATGTIGKELIRQLQANDTTFVAGSREFSKAAQTLGIGQEQWVNLDFDQPETFETPTSEVDAVFVLGPPLRFHMEETMIPFLDFLWEKGIKRVVYLSALGNESLGGGLAFHGIVEEYIQRKGFDFTILQPSFFAQNFKNFEYENVTQRGIIYVVAGDGKVGFVDVRDIAKVAAQVLNEDGHSGKIYRLTGSDLLDYQEAAQILTEVLGKQITYLNPSEEEFRATLSAAGAPPFIADYMLPVYGMIKTGTVSFLTNDIEQVTGEKPTSLREVLIRDFSV</sequence>
<organism evidence="2 3">
    <name type="scientific">Arundinibacter roseus</name>
    <dbReference type="NCBI Taxonomy" id="2070510"/>
    <lineage>
        <taxon>Bacteria</taxon>
        <taxon>Pseudomonadati</taxon>
        <taxon>Bacteroidota</taxon>
        <taxon>Cytophagia</taxon>
        <taxon>Cytophagales</taxon>
        <taxon>Spirosomataceae</taxon>
        <taxon>Arundinibacter</taxon>
    </lineage>
</organism>
<protein>
    <submittedName>
        <fullName evidence="2">SDR family oxidoreductase</fullName>
    </submittedName>
</protein>
<evidence type="ECO:0000259" key="1">
    <source>
        <dbReference type="Pfam" id="PF13460"/>
    </source>
</evidence>
<feature type="domain" description="NAD(P)-binding" evidence="1">
    <location>
        <begin position="10"/>
        <end position="187"/>
    </location>
</feature>
<accession>A0A4V2X8U4</accession>
<reference evidence="2 3" key="1">
    <citation type="submission" date="2019-02" db="EMBL/GenBank/DDBJ databases">
        <title>Arundinibacter roseus gen. nov., sp. nov., a new member of the family Cytophagaceae.</title>
        <authorList>
            <person name="Szuroczki S."/>
            <person name="Khayer B."/>
            <person name="Sproer C."/>
            <person name="Toumi M."/>
            <person name="Szabo A."/>
            <person name="Felfoldi T."/>
            <person name="Schumann P."/>
            <person name="Toth E."/>
        </authorList>
    </citation>
    <scope>NUCLEOTIDE SEQUENCE [LARGE SCALE GENOMIC DNA]</scope>
    <source>
        <strain evidence="2 3">DMA-k-7a</strain>
    </source>
</reference>
<name>A0A4V2X8U4_9BACT</name>
<dbReference type="PANTHER" id="PTHR43162">
    <property type="match status" value="1"/>
</dbReference>